<gene>
    <name evidence="3" type="ORF">ACFFUV_02600</name>
</gene>
<dbReference type="SFLD" id="SFLDG01151">
    <property type="entry name" value="Main.2:_Nu-like"/>
    <property type="match status" value="1"/>
</dbReference>
<dbReference type="SFLD" id="SFLDG00358">
    <property type="entry name" value="Main_(cytGST)"/>
    <property type="match status" value="1"/>
</dbReference>
<name>A0ABV5HI08_9VIBR</name>
<dbReference type="SUPFAM" id="SSF47616">
    <property type="entry name" value="GST C-terminal domain-like"/>
    <property type="match status" value="1"/>
</dbReference>
<dbReference type="InterPro" id="IPR036249">
    <property type="entry name" value="Thioredoxin-like_sf"/>
</dbReference>
<dbReference type="InterPro" id="IPR010987">
    <property type="entry name" value="Glutathione-S-Trfase_C-like"/>
</dbReference>
<dbReference type="PANTHER" id="PTHR44051">
    <property type="entry name" value="GLUTATHIONE S-TRANSFERASE-RELATED"/>
    <property type="match status" value="1"/>
</dbReference>
<sequence>MTHRVQLYSLATPNGQKVAIALEEMALEYDAHAVDSCVGDQFVEEFLSINPNNKIPAIVDPVGDHGQPHAVMESGAILIYLAEKTGLFLPQDAIRRSQTLQWLCWQIGGLGPMLAQYGHFSYSVPVDEDVSYAQARYRDETQHLLNVLEKHLEGKVYIIGDELTIADFAIMPWIVCLEQHFQAGAVFGLDQYTNIKRWVERLLARPATARAMTVCALESLP</sequence>
<dbReference type="PROSITE" id="PS50405">
    <property type="entry name" value="GST_CTER"/>
    <property type="match status" value="1"/>
</dbReference>
<accession>A0ABV5HI08</accession>
<protein>
    <submittedName>
        <fullName evidence="3">Glutathione binding-like protein</fullName>
    </submittedName>
</protein>
<dbReference type="Proteomes" id="UP001589645">
    <property type="component" value="Unassembled WGS sequence"/>
</dbReference>
<feature type="domain" description="GST N-terminal" evidence="1">
    <location>
        <begin position="2"/>
        <end position="89"/>
    </location>
</feature>
<dbReference type="InterPro" id="IPR036282">
    <property type="entry name" value="Glutathione-S-Trfase_C_sf"/>
</dbReference>
<dbReference type="InterPro" id="IPR004045">
    <property type="entry name" value="Glutathione_S-Trfase_N"/>
</dbReference>
<evidence type="ECO:0000259" key="2">
    <source>
        <dbReference type="PROSITE" id="PS50405"/>
    </source>
</evidence>
<organism evidence="3 4">
    <name type="scientific">Vibrio olivae</name>
    <dbReference type="NCBI Taxonomy" id="1243002"/>
    <lineage>
        <taxon>Bacteria</taxon>
        <taxon>Pseudomonadati</taxon>
        <taxon>Pseudomonadota</taxon>
        <taxon>Gammaproteobacteria</taxon>
        <taxon>Vibrionales</taxon>
        <taxon>Vibrionaceae</taxon>
        <taxon>Vibrio</taxon>
    </lineage>
</organism>
<dbReference type="CDD" id="cd03048">
    <property type="entry name" value="GST_N_Ure2p_like"/>
    <property type="match status" value="1"/>
</dbReference>
<dbReference type="PANTHER" id="PTHR44051:SF8">
    <property type="entry name" value="GLUTATHIONE S-TRANSFERASE GSTA"/>
    <property type="match status" value="1"/>
</dbReference>
<feature type="domain" description="GST C-terminal" evidence="2">
    <location>
        <begin position="92"/>
        <end position="221"/>
    </location>
</feature>
<dbReference type="Gene3D" id="1.20.1050.10">
    <property type="match status" value="1"/>
</dbReference>
<reference evidence="3 4" key="1">
    <citation type="submission" date="2024-09" db="EMBL/GenBank/DDBJ databases">
        <authorList>
            <person name="Sun Q."/>
            <person name="Mori K."/>
        </authorList>
    </citation>
    <scope>NUCLEOTIDE SEQUENCE [LARGE SCALE GENOMIC DNA]</scope>
    <source>
        <strain evidence="3 4">CECT 8064</strain>
    </source>
</reference>
<dbReference type="EMBL" id="JBHMEP010000001">
    <property type="protein sequence ID" value="MFB9133856.1"/>
    <property type="molecule type" value="Genomic_DNA"/>
</dbReference>
<evidence type="ECO:0000313" key="4">
    <source>
        <dbReference type="Proteomes" id="UP001589645"/>
    </source>
</evidence>
<dbReference type="SUPFAM" id="SSF52833">
    <property type="entry name" value="Thioredoxin-like"/>
    <property type="match status" value="1"/>
</dbReference>
<evidence type="ECO:0000259" key="1">
    <source>
        <dbReference type="PROSITE" id="PS50404"/>
    </source>
</evidence>
<comment type="caution">
    <text evidence="3">The sequence shown here is derived from an EMBL/GenBank/DDBJ whole genome shotgun (WGS) entry which is preliminary data.</text>
</comment>
<dbReference type="Gene3D" id="3.40.30.10">
    <property type="entry name" value="Glutaredoxin"/>
    <property type="match status" value="1"/>
</dbReference>
<dbReference type="Pfam" id="PF00043">
    <property type="entry name" value="GST_C"/>
    <property type="match status" value="1"/>
</dbReference>
<dbReference type="InterPro" id="IPR004046">
    <property type="entry name" value="GST_C"/>
</dbReference>
<dbReference type="PROSITE" id="PS50404">
    <property type="entry name" value="GST_NTER"/>
    <property type="match status" value="1"/>
</dbReference>
<dbReference type="RefSeq" id="WP_390189467.1">
    <property type="nucleotide sequence ID" value="NZ_JBHMEP010000001.1"/>
</dbReference>
<proteinExistence type="predicted"/>
<dbReference type="Pfam" id="PF13409">
    <property type="entry name" value="GST_N_2"/>
    <property type="match status" value="1"/>
</dbReference>
<dbReference type="SFLD" id="SFLDS00019">
    <property type="entry name" value="Glutathione_Transferase_(cytos"/>
    <property type="match status" value="1"/>
</dbReference>
<dbReference type="InterPro" id="IPR040079">
    <property type="entry name" value="Glutathione_S-Trfase"/>
</dbReference>
<evidence type="ECO:0000313" key="3">
    <source>
        <dbReference type="EMBL" id="MFB9133856.1"/>
    </source>
</evidence>
<keyword evidence="4" id="KW-1185">Reference proteome</keyword>